<feature type="region of interest" description="Disordered" evidence="1">
    <location>
        <begin position="1"/>
        <end position="30"/>
    </location>
</feature>
<evidence type="ECO:0000256" key="1">
    <source>
        <dbReference type="SAM" id="MobiDB-lite"/>
    </source>
</evidence>
<sequence length="49" mass="5489">MQTSASTDADIRVDRCRHPRRPSQTSASTDADALPFTYTLENIHNLSIK</sequence>
<dbReference type="AlphaFoldDB" id="G6AWI5"/>
<dbReference type="HOGENOM" id="CLU_3139290_0_0_10"/>
<dbReference type="EMBL" id="AFZZ01000090">
    <property type="protein sequence ID" value="EHJ41263.1"/>
    <property type="molecule type" value="Genomic_DNA"/>
</dbReference>
<accession>G6AWI5</accession>
<name>G6AWI5_9BACT</name>
<protein>
    <submittedName>
        <fullName evidence="2">Uncharacterized protein</fullName>
    </submittedName>
</protein>
<evidence type="ECO:0000313" key="2">
    <source>
        <dbReference type="EMBL" id="EHJ41263.1"/>
    </source>
</evidence>
<organism evidence="2 3">
    <name type="scientific">Leyella stercorea DSM 18206</name>
    <dbReference type="NCBI Taxonomy" id="1002367"/>
    <lineage>
        <taxon>Bacteria</taxon>
        <taxon>Pseudomonadati</taxon>
        <taxon>Bacteroidota</taxon>
        <taxon>Bacteroidia</taxon>
        <taxon>Bacteroidales</taxon>
        <taxon>Prevotellaceae</taxon>
        <taxon>Leyella</taxon>
    </lineage>
</organism>
<proteinExistence type="predicted"/>
<dbReference type="GeneID" id="78338487"/>
<reference evidence="2 3" key="1">
    <citation type="submission" date="2011-08" db="EMBL/GenBank/DDBJ databases">
        <authorList>
            <person name="Weinstock G."/>
            <person name="Sodergren E."/>
            <person name="Clifton S."/>
            <person name="Fulton L."/>
            <person name="Fulton B."/>
            <person name="Courtney L."/>
            <person name="Fronick C."/>
            <person name="Harrison M."/>
            <person name="Strong C."/>
            <person name="Farmer C."/>
            <person name="Delahaunty K."/>
            <person name="Markovic C."/>
            <person name="Hall O."/>
            <person name="Minx P."/>
            <person name="Tomlinson C."/>
            <person name="Mitreva M."/>
            <person name="Hou S."/>
            <person name="Chen J."/>
            <person name="Wollam A."/>
            <person name="Pepin K.H."/>
            <person name="Johnson M."/>
            <person name="Bhonagiri V."/>
            <person name="Zhang X."/>
            <person name="Suruliraj S."/>
            <person name="Warren W."/>
            <person name="Chinwalla A."/>
            <person name="Mardis E.R."/>
            <person name="Wilson R.K."/>
        </authorList>
    </citation>
    <scope>NUCLEOTIDE SEQUENCE [LARGE SCALE GENOMIC DNA]</scope>
    <source>
        <strain evidence="2 3">DSM 18206</strain>
    </source>
</reference>
<comment type="caution">
    <text evidence="2">The sequence shown here is derived from an EMBL/GenBank/DDBJ whole genome shotgun (WGS) entry which is preliminary data.</text>
</comment>
<gene>
    <name evidence="2" type="ORF">HMPREF0673_00983</name>
</gene>
<dbReference type="RefSeq" id="WP_007898504.1">
    <property type="nucleotide sequence ID" value="NZ_JH379399.1"/>
</dbReference>
<dbReference type="Proteomes" id="UP000004407">
    <property type="component" value="Unassembled WGS sequence"/>
</dbReference>
<evidence type="ECO:0000313" key="3">
    <source>
        <dbReference type="Proteomes" id="UP000004407"/>
    </source>
</evidence>